<feature type="disulfide bond" evidence="1">
    <location>
        <begin position="115"/>
        <end position="124"/>
    </location>
</feature>
<dbReference type="InterPro" id="IPR000742">
    <property type="entry name" value="EGF"/>
</dbReference>
<comment type="caution">
    <text evidence="1">Lacks conserved residue(s) required for the propagation of feature annotation.</text>
</comment>
<dbReference type="SMART" id="SM00181">
    <property type="entry name" value="EGF"/>
    <property type="match status" value="3"/>
</dbReference>
<feature type="signal peptide" evidence="4">
    <location>
        <begin position="1"/>
        <end position="16"/>
    </location>
</feature>
<reference evidence="6" key="1">
    <citation type="journal article" date="2021" name="G3 (Bethesda)">
        <title>Genome and transcriptome analysis of the beet armyworm Spodoptera exigua reveals targets for pest control. .</title>
        <authorList>
            <person name="Simon S."/>
            <person name="Breeschoten T."/>
            <person name="Jansen H.J."/>
            <person name="Dirks R.P."/>
            <person name="Schranz M.E."/>
            <person name="Ros V.I.D."/>
        </authorList>
    </citation>
    <scope>NUCLEOTIDE SEQUENCE</scope>
    <source>
        <strain evidence="6">TB_SE_WUR_2020</strain>
    </source>
</reference>
<keyword evidence="1" id="KW-1015">Disulfide bond</keyword>
<sequence>MGMGVLICFVMECVVCRQSQRQCVAPRGSAGATGATSAAEACPWSCGAGRCVVSGGAARCACGALFAGARCQHYRCAQHCHRRGRCLPDPAATPAPADLPPLKVPPRTGLTVCVCHPGYEGARCELAVGAGGAGGAGGTGGAGEEPCGAVTCENQGTCVVAGGRAACACAAEYTGRALSAAWAAPTAGPPASACGPRPGRTAAPTSAASSASTSVSAVGAVSCACPPAWSGERCQRPACVDAACSAHDAGNDTDDVPTAHDHTERADHADHDEHDHNASQETGSNDLPNVHIVECQRVTICVDFECNDRSLLRYSSGSQGGVRRGLRAGRALRARRRAGGLRVRRALGRRALHAVRGPRPRMRRARLSAARALRLGPDLGPATPGPTYCACPDGASCTAPHARAPPPDEAGAALPSAGSGGAWAGALLALLCLLGAVLGALYALHRRRRGAFVHARLADNVEINNPMYLAGEDELDPPHHNHTHNVSITRSSY</sequence>
<proteinExistence type="predicted"/>
<evidence type="ECO:0000256" key="2">
    <source>
        <dbReference type="SAM" id="MobiDB-lite"/>
    </source>
</evidence>
<evidence type="ECO:0000256" key="1">
    <source>
        <dbReference type="PROSITE-ProRule" id="PRU00076"/>
    </source>
</evidence>
<evidence type="ECO:0000313" key="7">
    <source>
        <dbReference type="Proteomes" id="UP000814243"/>
    </source>
</evidence>
<feature type="compositionally biased region" description="Basic and acidic residues" evidence="2">
    <location>
        <begin position="257"/>
        <end position="278"/>
    </location>
</feature>
<dbReference type="EMBL" id="JACEFF010000846">
    <property type="protein sequence ID" value="KAH9629930.1"/>
    <property type="molecule type" value="Genomic_DNA"/>
</dbReference>
<keyword evidence="4" id="KW-0732">Signal</keyword>
<evidence type="ECO:0000259" key="5">
    <source>
        <dbReference type="PROSITE" id="PS50026"/>
    </source>
</evidence>
<feature type="transmembrane region" description="Helical" evidence="3">
    <location>
        <begin position="422"/>
        <end position="444"/>
    </location>
</feature>
<feature type="domain" description="EGF-like" evidence="5">
    <location>
        <begin position="143"/>
        <end position="179"/>
    </location>
</feature>
<dbReference type="AlphaFoldDB" id="A0A922SA54"/>
<evidence type="ECO:0000256" key="3">
    <source>
        <dbReference type="SAM" id="Phobius"/>
    </source>
</evidence>
<gene>
    <name evidence="6" type="ORF">HF086_017445</name>
</gene>
<dbReference type="PROSITE" id="PS50026">
    <property type="entry name" value="EGF_3"/>
    <property type="match status" value="2"/>
</dbReference>
<feature type="chain" id="PRO_5038077559" description="EGF-like domain-containing protein" evidence="4">
    <location>
        <begin position="17"/>
        <end position="493"/>
    </location>
</feature>
<feature type="region of interest" description="Disordered" evidence="2">
    <location>
        <begin position="472"/>
        <end position="493"/>
    </location>
</feature>
<dbReference type="Gene3D" id="2.10.25.10">
    <property type="entry name" value="Laminin"/>
    <property type="match status" value="1"/>
</dbReference>
<evidence type="ECO:0000313" key="6">
    <source>
        <dbReference type="EMBL" id="KAH9629930.1"/>
    </source>
</evidence>
<keyword evidence="3" id="KW-0472">Membrane</keyword>
<accession>A0A922SA54</accession>
<organism evidence="6 7">
    <name type="scientific">Spodoptera exigua</name>
    <name type="common">Beet armyworm</name>
    <name type="synonym">Noctua fulgens</name>
    <dbReference type="NCBI Taxonomy" id="7107"/>
    <lineage>
        <taxon>Eukaryota</taxon>
        <taxon>Metazoa</taxon>
        <taxon>Ecdysozoa</taxon>
        <taxon>Arthropoda</taxon>
        <taxon>Hexapoda</taxon>
        <taxon>Insecta</taxon>
        <taxon>Pterygota</taxon>
        <taxon>Neoptera</taxon>
        <taxon>Endopterygota</taxon>
        <taxon>Lepidoptera</taxon>
        <taxon>Glossata</taxon>
        <taxon>Ditrysia</taxon>
        <taxon>Noctuoidea</taxon>
        <taxon>Noctuidae</taxon>
        <taxon>Amphipyrinae</taxon>
        <taxon>Spodoptera</taxon>
    </lineage>
</organism>
<comment type="caution">
    <text evidence="6">The sequence shown here is derived from an EMBL/GenBank/DDBJ whole genome shotgun (WGS) entry which is preliminary data.</text>
</comment>
<dbReference type="PANTHER" id="PTHR24033:SF151">
    <property type="entry name" value="NOTCH 2"/>
    <property type="match status" value="1"/>
</dbReference>
<dbReference type="InterPro" id="IPR051830">
    <property type="entry name" value="NOTCH_homolog"/>
</dbReference>
<keyword evidence="3" id="KW-0812">Transmembrane</keyword>
<feature type="compositionally biased region" description="Polar residues" evidence="2">
    <location>
        <begin position="484"/>
        <end position="493"/>
    </location>
</feature>
<keyword evidence="1" id="KW-0245">EGF-like domain</keyword>
<feature type="disulfide bond" evidence="1">
    <location>
        <begin position="76"/>
        <end position="86"/>
    </location>
</feature>
<dbReference type="PROSITE" id="PS01186">
    <property type="entry name" value="EGF_2"/>
    <property type="match status" value="1"/>
</dbReference>
<dbReference type="PANTHER" id="PTHR24033">
    <property type="entry name" value="EGF-LIKE DOMAIN-CONTAINING PROTEIN"/>
    <property type="match status" value="1"/>
</dbReference>
<feature type="region of interest" description="Disordered" evidence="2">
    <location>
        <begin position="250"/>
        <end position="286"/>
    </location>
</feature>
<dbReference type="Proteomes" id="UP000814243">
    <property type="component" value="Unassembled WGS sequence"/>
</dbReference>
<evidence type="ECO:0000256" key="4">
    <source>
        <dbReference type="SAM" id="SignalP"/>
    </source>
</evidence>
<name>A0A922SA54_SPOEX</name>
<keyword evidence="3" id="KW-1133">Transmembrane helix</keyword>
<protein>
    <recommendedName>
        <fullName evidence="5">EGF-like domain-containing protein</fullName>
    </recommendedName>
</protein>
<feature type="domain" description="EGF-like" evidence="5">
    <location>
        <begin position="72"/>
        <end position="125"/>
    </location>
</feature>
<feature type="region of interest" description="Disordered" evidence="2">
    <location>
        <begin position="186"/>
        <end position="207"/>
    </location>
</feature>
<dbReference type="PROSITE" id="PS00022">
    <property type="entry name" value="EGF_1"/>
    <property type="match status" value="1"/>
</dbReference>